<reference evidence="2" key="1">
    <citation type="submission" date="2020-04" db="EMBL/GenBank/DDBJ databases">
        <title>Draft genome resource of the tomato pathogen Pseudocercospora fuligena.</title>
        <authorList>
            <person name="Zaccaron A."/>
        </authorList>
    </citation>
    <scope>NUCLEOTIDE SEQUENCE</scope>
    <source>
        <strain evidence="2">PF001</strain>
    </source>
</reference>
<organism evidence="2 3">
    <name type="scientific">Pseudocercospora fuligena</name>
    <dbReference type="NCBI Taxonomy" id="685502"/>
    <lineage>
        <taxon>Eukaryota</taxon>
        <taxon>Fungi</taxon>
        <taxon>Dikarya</taxon>
        <taxon>Ascomycota</taxon>
        <taxon>Pezizomycotina</taxon>
        <taxon>Dothideomycetes</taxon>
        <taxon>Dothideomycetidae</taxon>
        <taxon>Mycosphaerellales</taxon>
        <taxon>Mycosphaerellaceae</taxon>
        <taxon>Pseudocercospora</taxon>
    </lineage>
</organism>
<evidence type="ECO:0000256" key="1">
    <source>
        <dbReference type="SAM" id="MobiDB-lite"/>
    </source>
</evidence>
<keyword evidence="3" id="KW-1185">Reference proteome</keyword>
<comment type="caution">
    <text evidence="2">The sequence shown here is derived from an EMBL/GenBank/DDBJ whole genome shotgun (WGS) entry which is preliminary data.</text>
</comment>
<feature type="compositionally biased region" description="Polar residues" evidence="1">
    <location>
        <begin position="386"/>
        <end position="399"/>
    </location>
</feature>
<dbReference type="Proteomes" id="UP000660729">
    <property type="component" value="Unassembled WGS sequence"/>
</dbReference>
<evidence type="ECO:0000313" key="2">
    <source>
        <dbReference type="EMBL" id="KAF7195139.1"/>
    </source>
</evidence>
<dbReference type="OrthoDB" id="3650078at2759"/>
<proteinExistence type="predicted"/>
<gene>
    <name evidence="2" type="ORF">HII31_03607</name>
</gene>
<feature type="compositionally biased region" description="Polar residues" evidence="1">
    <location>
        <begin position="195"/>
        <end position="211"/>
    </location>
</feature>
<name>A0A8H6RQ49_9PEZI</name>
<feature type="compositionally biased region" description="Polar residues" evidence="1">
    <location>
        <begin position="240"/>
        <end position="261"/>
    </location>
</feature>
<accession>A0A8H6RQ49</accession>
<feature type="compositionally biased region" description="Low complexity" evidence="1">
    <location>
        <begin position="719"/>
        <end position="731"/>
    </location>
</feature>
<feature type="region of interest" description="Disordered" evidence="1">
    <location>
        <begin position="176"/>
        <end position="219"/>
    </location>
</feature>
<protein>
    <submittedName>
        <fullName evidence="2">Uncharacterized protein</fullName>
    </submittedName>
</protein>
<feature type="compositionally biased region" description="Low complexity" evidence="1">
    <location>
        <begin position="405"/>
        <end position="418"/>
    </location>
</feature>
<feature type="compositionally biased region" description="Polar residues" evidence="1">
    <location>
        <begin position="271"/>
        <end position="287"/>
    </location>
</feature>
<feature type="region of interest" description="Disordered" evidence="1">
    <location>
        <begin position="834"/>
        <end position="860"/>
    </location>
</feature>
<dbReference type="EMBL" id="JABCIY010000043">
    <property type="protein sequence ID" value="KAF7195139.1"/>
    <property type="molecule type" value="Genomic_DNA"/>
</dbReference>
<evidence type="ECO:0000313" key="3">
    <source>
        <dbReference type="Proteomes" id="UP000660729"/>
    </source>
</evidence>
<dbReference type="AlphaFoldDB" id="A0A8H6RQ49"/>
<sequence>METVLEHAVATLKTLSVFEKRYAQNVAREFLNIHRSGLTLPRLTTFHPKAPLAERLQGLLSHLPQAQLEHFSATVAVMLEDETSATSKPKPEPFVPEEIRAKLDDDSFHFADDHADPEVDEDLNVGKYASIFVEGKGWLLRSKWQHQNLGESQPQQEEESGEDVAAVAAEMPVIEERNHVLQSTDVEPISRDTTEPNPNLEAQSHSLQDGSTELADEAPETHIHELRDESAEPATKSIIGDTSQRNPTQVQQVSEDLNTTDKLADVAVADGSTSQSAEPDASSGSSDNVHDQPSGPQSSGTDVVASPHDSDDHVLSSLKAVAAQGANDQLHNNKRKAQEEPLADAEEQSQSCPPRPTKAHKTGLNDFAGAPHARPANDRYQAPVSMFTQSSERSGSGVQSHDDTSSSLGSVASDGSSGESRRDSSASHSTLATSVSSSDGGRFPGAYNFSSHDLFRKGDDPHAKRFDRGTPIPFNHQVHAFCLGNNNPDRITDPGFNAWLQIHGFDKAWLKYNFNLGVVHQYVAGTNGFQDTFYGPPNTRVTIGPPSATHGVQQATISYQQPAYGQQNQPVIQPGTQLAQATRRNKTNAGDVPPCTPEEIVRCVQNGRPKELKNNALNNFLRAYAPDMYKKTGENKAMLLKKVLNTRDVRTALQNAGLQVPVEYRVDGLAPIYNVNSIGQTMSAMSTHESHDSVGLSIADQVFDAQDHNDQNDRHAQDYQQSQSSLQYGSGFDPALSNRSRKPAASKIGGSMASQAGIHKNQPQARPTSLQRYSDSFLRAYQQEQNYGNLPPQDTLRPSHQRIKHATDNALPSLFDNGRAKNVTHVLQAQQSMYHNQPSRSNPIQGSSAADSINLDDHDHGLDVAAEPASQTHTLAPQAASFDMPLNAQPAPAGKTDDRAALSQWNNTKHGDPTKMDTIARRGGANPMLATNREPKSAAAGVSKKYQKKATGAMRVTSPQHAAQLTQAMGADFPGINSQQNSPPTADAGAGLYAAPAAPGSAFSGEQSMQNLQHDQAQFRSDDTIDLQQDEEFEEQALRNMLGQDMPDSQPFQPTINNTQPLDQMYNQYNPAFGPRPSMPQSYQPGYFNSGYADGIDPAFTFEDLINNGDGDVFYDGNA</sequence>
<feature type="compositionally biased region" description="Polar residues" evidence="1">
    <location>
        <begin position="834"/>
        <end position="851"/>
    </location>
</feature>
<feature type="compositionally biased region" description="Low complexity" evidence="1">
    <location>
        <begin position="426"/>
        <end position="438"/>
    </location>
</feature>
<feature type="region of interest" description="Disordered" evidence="1">
    <location>
        <begin position="238"/>
        <end position="439"/>
    </location>
</feature>
<feature type="region of interest" description="Disordered" evidence="1">
    <location>
        <begin position="710"/>
        <end position="769"/>
    </location>
</feature>